<organism evidence="7 8">
    <name type="scientific">Cylindrobasidium torrendii FP15055 ss-10</name>
    <dbReference type="NCBI Taxonomy" id="1314674"/>
    <lineage>
        <taxon>Eukaryota</taxon>
        <taxon>Fungi</taxon>
        <taxon>Dikarya</taxon>
        <taxon>Basidiomycota</taxon>
        <taxon>Agaricomycotina</taxon>
        <taxon>Agaricomycetes</taxon>
        <taxon>Agaricomycetidae</taxon>
        <taxon>Agaricales</taxon>
        <taxon>Marasmiineae</taxon>
        <taxon>Physalacriaceae</taxon>
        <taxon>Cylindrobasidium</taxon>
    </lineage>
</organism>
<protein>
    <recommendedName>
        <fullName evidence="2">alpha-galactosidase</fullName>
        <ecNumber evidence="2">3.2.1.22</ecNumber>
    </recommendedName>
</protein>
<evidence type="ECO:0000256" key="3">
    <source>
        <dbReference type="ARBA" id="ARBA00022729"/>
    </source>
</evidence>
<evidence type="ECO:0000259" key="6">
    <source>
        <dbReference type="Pfam" id="PF17801"/>
    </source>
</evidence>
<dbReference type="InterPro" id="IPR013780">
    <property type="entry name" value="Glyco_hydro_b"/>
</dbReference>
<keyword evidence="5" id="KW-0326">Glycosidase</keyword>
<evidence type="ECO:0000313" key="7">
    <source>
        <dbReference type="EMBL" id="KIY69457.1"/>
    </source>
</evidence>
<dbReference type="PANTHER" id="PTHR11452:SF61">
    <property type="entry name" value="ALPHA-GALACTOSIDASE B-RELATED"/>
    <property type="match status" value="1"/>
</dbReference>
<comment type="catalytic activity">
    <reaction evidence="1">
        <text>Hydrolysis of terminal, non-reducing alpha-D-galactose residues in alpha-D-galactosides, including galactose oligosaccharides, galactomannans and galactolipids.</text>
        <dbReference type="EC" id="3.2.1.22"/>
    </reaction>
</comment>
<dbReference type="Pfam" id="PF17801">
    <property type="entry name" value="Melibiase_C"/>
    <property type="match status" value="1"/>
</dbReference>
<reference evidence="7 8" key="1">
    <citation type="journal article" date="2015" name="Fungal Genet. Biol.">
        <title>Evolution of novel wood decay mechanisms in Agaricales revealed by the genome sequences of Fistulina hepatica and Cylindrobasidium torrendii.</title>
        <authorList>
            <person name="Floudas D."/>
            <person name="Held B.W."/>
            <person name="Riley R."/>
            <person name="Nagy L.G."/>
            <person name="Koehler G."/>
            <person name="Ransdell A.S."/>
            <person name="Younus H."/>
            <person name="Chow J."/>
            <person name="Chiniquy J."/>
            <person name="Lipzen A."/>
            <person name="Tritt A."/>
            <person name="Sun H."/>
            <person name="Haridas S."/>
            <person name="LaButti K."/>
            <person name="Ohm R.A."/>
            <person name="Kues U."/>
            <person name="Blanchette R.A."/>
            <person name="Grigoriev I.V."/>
            <person name="Minto R.E."/>
            <person name="Hibbett D.S."/>
        </authorList>
    </citation>
    <scope>NUCLEOTIDE SEQUENCE [LARGE SCALE GENOMIC DNA]</scope>
    <source>
        <strain evidence="7 8">FP15055 ss-10</strain>
    </source>
</reference>
<dbReference type="EMBL" id="KN880483">
    <property type="protein sequence ID" value="KIY69457.1"/>
    <property type="molecule type" value="Genomic_DNA"/>
</dbReference>
<dbReference type="GO" id="GO:0004557">
    <property type="term" value="F:alpha-galactosidase activity"/>
    <property type="evidence" value="ECO:0007669"/>
    <property type="project" value="UniProtKB-EC"/>
</dbReference>
<evidence type="ECO:0000256" key="4">
    <source>
        <dbReference type="ARBA" id="ARBA00022801"/>
    </source>
</evidence>
<dbReference type="Gene3D" id="3.20.20.70">
    <property type="entry name" value="Aldolase class I"/>
    <property type="match status" value="1"/>
</dbReference>
<dbReference type="Proteomes" id="UP000054007">
    <property type="component" value="Unassembled WGS sequence"/>
</dbReference>
<name>A0A0D7BG27_9AGAR</name>
<keyword evidence="8" id="KW-1185">Reference proteome</keyword>
<keyword evidence="4 7" id="KW-0378">Hydrolase</keyword>
<feature type="domain" description="Alpha galactosidase C-terminal" evidence="6">
    <location>
        <begin position="58"/>
        <end position="133"/>
    </location>
</feature>
<dbReference type="AlphaFoldDB" id="A0A0D7BG27"/>
<proteinExistence type="predicted"/>
<dbReference type="STRING" id="1314674.A0A0D7BG27"/>
<dbReference type="EC" id="3.2.1.22" evidence="2"/>
<evidence type="ECO:0000256" key="5">
    <source>
        <dbReference type="ARBA" id="ARBA00023295"/>
    </source>
</evidence>
<dbReference type="SUPFAM" id="SSF51011">
    <property type="entry name" value="Glycosyl hydrolase domain"/>
    <property type="match status" value="1"/>
</dbReference>
<accession>A0A0D7BG27</accession>
<dbReference type="GO" id="GO:0005975">
    <property type="term" value="P:carbohydrate metabolic process"/>
    <property type="evidence" value="ECO:0007669"/>
    <property type="project" value="InterPro"/>
</dbReference>
<dbReference type="PANTHER" id="PTHR11452">
    <property type="entry name" value="ALPHA-GALACTOSIDASE/ALPHA-N-ACETYLGALACTOSAMINIDASE"/>
    <property type="match status" value="1"/>
</dbReference>
<evidence type="ECO:0000256" key="2">
    <source>
        <dbReference type="ARBA" id="ARBA00012755"/>
    </source>
</evidence>
<evidence type="ECO:0000313" key="8">
    <source>
        <dbReference type="Proteomes" id="UP000054007"/>
    </source>
</evidence>
<gene>
    <name evidence="7" type="ORF">CYLTODRAFT_226159</name>
</gene>
<dbReference type="Gene3D" id="2.60.40.1180">
    <property type="entry name" value="Golgi alpha-mannosidase II"/>
    <property type="match status" value="1"/>
</dbReference>
<evidence type="ECO:0000256" key="1">
    <source>
        <dbReference type="ARBA" id="ARBA00001255"/>
    </source>
</evidence>
<dbReference type="InterPro" id="IPR002241">
    <property type="entry name" value="Glyco_hydro_27"/>
</dbReference>
<keyword evidence="3" id="KW-0732">Signal</keyword>
<dbReference type="InterPro" id="IPR013785">
    <property type="entry name" value="Aldolase_TIM"/>
</dbReference>
<sequence length="170" mass="18724">MKSPLLISTPLASLSDENLEILKNTELIAINQDSVVGTGVVPFRWGYNPDYVSDNLHPAQYWSGRSENGTVIMLINVLDDAADMAFNFTESPWLRWGRQYAVRDLWTHTDNGVSVRTYTAAGVPAHGSVALLLTDAGEEPQDAGLAPCALYEYWGNPWCVDQNGTKIQPP</sequence>
<dbReference type="InterPro" id="IPR041233">
    <property type="entry name" value="Melibiase_C"/>
</dbReference>
<dbReference type="OrthoDB" id="5795902at2759"/>